<dbReference type="Gene3D" id="3.40.30.10">
    <property type="entry name" value="Glutaredoxin"/>
    <property type="match status" value="1"/>
</dbReference>
<dbReference type="InterPro" id="IPR004045">
    <property type="entry name" value="Glutathione_S-Trfase_N"/>
</dbReference>
<evidence type="ECO:0000313" key="3">
    <source>
        <dbReference type="Proteomes" id="UP000311605"/>
    </source>
</evidence>
<dbReference type="SUPFAM" id="SSF52833">
    <property type="entry name" value="Thioredoxin-like"/>
    <property type="match status" value="1"/>
</dbReference>
<dbReference type="SUPFAM" id="SSF47616">
    <property type="entry name" value="GST C-terminal domain-like"/>
    <property type="match status" value="1"/>
</dbReference>
<proteinExistence type="predicted"/>
<keyword evidence="2" id="KW-0808">Transferase</keyword>
<protein>
    <submittedName>
        <fullName evidence="2">Glutathione S-transferase family protein</fullName>
    </submittedName>
</protein>
<name>A0A5C4XIZ1_9HYPH</name>
<keyword evidence="3" id="KW-1185">Reference proteome</keyword>
<reference evidence="2 3" key="1">
    <citation type="submission" date="2019-06" db="EMBL/GenBank/DDBJ databases">
        <title>The draft genome of Rhizobium smilacinae PTYR-5.</title>
        <authorList>
            <person name="Liu L."/>
            <person name="Li L."/>
            <person name="Zhang X."/>
        </authorList>
    </citation>
    <scope>NUCLEOTIDE SEQUENCE [LARGE SCALE GENOMIC DNA]</scope>
    <source>
        <strain evidence="2 3">PTYR-5</strain>
    </source>
</reference>
<dbReference type="Pfam" id="PF13409">
    <property type="entry name" value="GST_N_2"/>
    <property type="match status" value="1"/>
</dbReference>
<dbReference type="GO" id="GO:0016740">
    <property type="term" value="F:transferase activity"/>
    <property type="evidence" value="ECO:0007669"/>
    <property type="project" value="UniProtKB-KW"/>
</dbReference>
<sequence>MIRLSLYWGSASPFVRKVMVCAHELGLAGRIDIRDSAANPIQRDTRIQAVNPLAKIPAAETSDGTALYDSRVICEYLDHLAAEEQETAVSRLFPPAGPARWLALRRQALADGLLDAALLIRYEKLLRPDELRWTEWTDKQGEKVSDALDAMLADISGPGTVDIGSISSACALGWLDFRFPDLDWRNGRQALADWHAAFEDRSSMLATRPRA</sequence>
<organism evidence="2 3">
    <name type="scientific">Aliirhizobium smilacinae</name>
    <dbReference type="NCBI Taxonomy" id="1395944"/>
    <lineage>
        <taxon>Bacteria</taxon>
        <taxon>Pseudomonadati</taxon>
        <taxon>Pseudomonadota</taxon>
        <taxon>Alphaproteobacteria</taxon>
        <taxon>Hyphomicrobiales</taxon>
        <taxon>Rhizobiaceae</taxon>
        <taxon>Aliirhizobium</taxon>
    </lineage>
</organism>
<dbReference type="PROSITE" id="PS50404">
    <property type="entry name" value="GST_NTER"/>
    <property type="match status" value="1"/>
</dbReference>
<gene>
    <name evidence="2" type="ORF">FHP24_11180</name>
</gene>
<evidence type="ECO:0000259" key="1">
    <source>
        <dbReference type="PROSITE" id="PS50404"/>
    </source>
</evidence>
<feature type="domain" description="GST N-terminal" evidence="1">
    <location>
        <begin position="2"/>
        <end position="85"/>
    </location>
</feature>
<comment type="caution">
    <text evidence="2">The sequence shown here is derived from an EMBL/GenBank/DDBJ whole genome shotgun (WGS) entry which is preliminary data.</text>
</comment>
<accession>A0A5C4XIZ1</accession>
<dbReference type="InterPro" id="IPR036282">
    <property type="entry name" value="Glutathione-S-Trfase_C_sf"/>
</dbReference>
<dbReference type="Proteomes" id="UP000311605">
    <property type="component" value="Unassembled WGS sequence"/>
</dbReference>
<dbReference type="EMBL" id="VDMN01000002">
    <property type="protein sequence ID" value="TNM63376.1"/>
    <property type="molecule type" value="Genomic_DNA"/>
</dbReference>
<dbReference type="CDD" id="cd03205">
    <property type="entry name" value="GST_C_6"/>
    <property type="match status" value="1"/>
</dbReference>
<dbReference type="Gene3D" id="1.20.1050.10">
    <property type="match status" value="1"/>
</dbReference>
<dbReference type="AlphaFoldDB" id="A0A5C4XIZ1"/>
<dbReference type="Pfam" id="PF13410">
    <property type="entry name" value="GST_C_2"/>
    <property type="match status" value="1"/>
</dbReference>
<evidence type="ECO:0000313" key="2">
    <source>
        <dbReference type="EMBL" id="TNM63376.1"/>
    </source>
</evidence>
<dbReference type="OrthoDB" id="9795329at2"/>
<dbReference type="InterPro" id="IPR036249">
    <property type="entry name" value="Thioredoxin-like_sf"/>
</dbReference>